<proteinExistence type="inferred from homology"/>
<reference evidence="7 8" key="1">
    <citation type="submission" date="2016-06" db="EMBL/GenBank/DDBJ databases">
        <title>Draft genome of Moraxella lacunata CCUG 57757A.</title>
        <authorList>
            <person name="Salva-Serra F."/>
            <person name="Engstrom-Jakobsson H."/>
            <person name="Thorell K."/>
            <person name="Gonzales-Siles L."/>
            <person name="Karlsson R."/>
            <person name="Boulund F."/>
            <person name="Engstrand L."/>
            <person name="Kristiansson E."/>
            <person name="Moore E."/>
        </authorList>
    </citation>
    <scope>NUCLEOTIDE SEQUENCE [LARGE SCALE GENOMIC DNA]</scope>
    <source>
        <strain evidence="7 8">CCUG 57757A</strain>
    </source>
</reference>
<feature type="signal peptide" evidence="6">
    <location>
        <begin position="1"/>
        <end position="19"/>
    </location>
</feature>
<dbReference type="PANTHER" id="PTHR38776:SF1">
    <property type="entry name" value="MLTA-INTERACTING PROTEIN-RELATED"/>
    <property type="match status" value="1"/>
</dbReference>
<evidence type="ECO:0000256" key="1">
    <source>
        <dbReference type="ARBA" id="ARBA00004442"/>
    </source>
</evidence>
<evidence type="ECO:0000256" key="6">
    <source>
        <dbReference type="SAM" id="SignalP"/>
    </source>
</evidence>
<evidence type="ECO:0000313" key="8">
    <source>
        <dbReference type="Proteomes" id="UP000092607"/>
    </source>
</evidence>
<dbReference type="AlphaFoldDB" id="A0A1B8PVH0"/>
<dbReference type="RefSeq" id="WP_065257008.1">
    <property type="nucleotide sequence ID" value="NZ_JARDJM010000014.1"/>
</dbReference>
<dbReference type="InterPro" id="IPR010583">
    <property type="entry name" value="MipA"/>
</dbReference>
<evidence type="ECO:0008006" key="9">
    <source>
        <dbReference type="Google" id="ProtNLM"/>
    </source>
</evidence>
<dbReference type="OrthoDB" id="8562138at2"/>
<evidence type="ECO:0000256" key="2">
    <source>
        <dbReference type="ARBA" id="ARBA00005722"/>
    </source>
</evidence>
<keyword evidence="3 6" id="KW-0732">Signal</keyword>
<evidence type="ECO:0000313" key="7">
    <source>
        <dbReference type="EMBL" id="OBX59505.1"/>
    </source>
</evidence>
<keyword evidence="5" id="KW-0998">Cell outer membrane</keyword>
<evidence type="ECO:0000256" key="5">
    <source>
        <dbReference type="ARBA" id="ARBA00023237"/>
    </source>
</evidence>
<accession>A0A1B8PVH0</accession>
<evidence type="ECO:0000256" key="3">
    <source>
        <dbReference type="ARBA" id="ARBA00022729"/>
    </source>
</evidence>
<organism evidence="7 8">
    <name type="scientific">Moraxella lacunata</name>
    <dbReference type="NCBI Taxonomy" id="477"/>
    <lineage>
        <taxon>Bacteria</taxon>
        <taxon>Pseudomonadati</taxon>
        <taxon>Pseudomonadota</taxon>
        <taxon>Gammaproteobacteria</taxon>
        <taxon>Moraxellales</taxon>
        <taxon>Moraxellaceae</taxon>
        <taxon>Moraxella</taxon>
    </lineage>
</organism>
<dbReference type="EMBL" id="LZMS01000106">
    <property type="protein sequence ID" value="OBX59505.1"/>
    <property type="molecule type" value="Genomic_DNA"/>
</dbReference>
<comment type="caution">
    <text evidence="7">The sequence shown here is derived from an EMBL/GenBank/DDBJ whole genome shotgun (WGS) entry which is preliminary data.</text>
</comment>
<dbReference type="Proteomes" id="UP000092607">
    <property type="component" value="Unassembled WGS sequence"/>
</dbReference>
<feature type="chain" id="PRO_5008611944" description="MltA-interacting protein" evidence="6">
    <location>
        <begin position="20"/>
        <end position="252"/>
    </location>
</feature>
<comment type="subcellular location">
    <subcellularLocation>
        <location evidence="1">Cell outer membrane</location>
    </subcellularLocation>
</comment>
<name>A0A1B8PVH0_MORLA</name>
<comment type="similarity">
    <text evidence="2">Belongs to the MipA/OmpV family.</text>
</comment>
<evidence type="ECO:0000256" key="4">
    <source>
        <dbReference type="ARBA" id="ARBA00023136"/>
    </source>
</evidence>
<keyword evidence="4" id="KW-0472">Membrane</keyword>
<gene>
    <name evidence="7" type="ORF">A9309_11240</name>
</gene>
<dbReference type="Pfam" id="PF06629">
    <property type="entry name" value="MipA"/>
    <property type="match status" value="1"/>
</dbReference>
<dbReference type="GO" id="GO:0009279">
    <property type="term" value="C:cell outer membrane"/>
    <property type="evidence" value="ECO:0007669"/>
    <property type="project" value="UniProtKB-SubCell"/>
</dbReference>
<protein>
    <recommendedName>
        <fullName evidence="9">MltA-interacting protein</fullName>
    </recommendedName>
</protein>
<dbReference type="PANTHER" id="PTHR38776">
    <property type="entry name" value="MLTA-INTERACTING PROTEIN-RELATED"/>
    <property type="match status" value="1"/>
</dbReference>
<sequence length="252" mass="27622">MKKSLLSLTLLCLSLSAHAQSDTSALDGLTIGALASFGSHAYATDDKVGAVPLVLYDNDYFYAEGSELGFYAHKDSENWFRVGAGYESRHFEPDDATITALKGLNSRKSSANIVLSYMRITPVGGFEIKAGTDMMDRSGGQTVSLAHRSLFKFADDKLTVYPKFGVNWYSDDYNQYYFGVSEQESTKTGIDTYTAKSSYSPFVSVSGKYQFTDHIGAFANTKAEWLSSTQKDSPLTDDKVDIGANVGLTYTF</sequence>